<organism evidence="2 3">
    <name type="scientific">Peribacillus deserti</name>
    <dbReference type="NCBI Taxonomy" id="673318"/>
    <lineage>
        <taxon>Bacteria</taxon>
        <taxon>Bacillati</taxon>
        <taxon>Bacillota</taxon>
        <taxon>Bacilli</taxon>
        <taxon>Bacillales</taxon>
        <taxon>Bacillaceae</taxon>
        <taxon>Peribacillus</taxon>
    </lineage>
</organism>
<evidence type="ECO:0000256" key="1">
    <source>
        <dbReference type="SAM" id="MobiDB-lite"/>
    </source>
</evidence>
<feature type="compositionally biased region" description="Polar residues" evidence="1">
    <location>
        <begin position="210"/>
        <end position="238"/>
    </location>
</feature>
<sequence length="267" mass="30048">MKLLRKHIALVYLLLLVIGTVLSLYIPKMDSAQAKDTVIIPSDAIRLRILANSDKKEDQDLKRMVRDEVNKEITNWVKDLTSKEEARQVIEGNQKRIQEIAENLVKKQGVKQDVKVKFGPAKFPTKLYGQYMYPAGSYEAIVITLGDGEGANWWCVLYPPLCFLDFSNGTAVSQSPMEEEEPVEDHVVPADSDKLDGDQENEDLPVETKQPMQEKSTADTSENTAASHSENTTPQSPEHTAPVYTSKDEEPVKVKFLLVELFSDFFS</sequence>
<evidence type="ECO:0000313" key="3">
    <source>
        <dbReference type="Proteomes" id="UP000823486"/>
    </source>
</evidence>
<proteinExistence type="predicted"/>
<feature type="region of interest" description="Disordered" evidence="1">
    <location>
        <begin position="173"/>
        <end position="247"/>
    </location>
</feature>
<dbReference type="RefSeq" id="WP_204537359.1">
    <property type="nucleotide sequence ID" value="NZ_JAFBFI010000001.1"/>
</dbReference>
<dbReference type="EMBL" id="JAFBFI010000001">
    <property type="protein sequence ID" value="MBM7690667.1"/>
    <property type="molecule type" value="Genomic_DNA"/>
</dbReference>
<accession>A0ABS2QBW9</accession>
<reference evidence="2 3" key="1">
    <citation type="submission" date="2021-01" db="EMBL/GenBank/DDBJ databases">
        <title>Genomic Encyclopedia of Type Strains, Phase IV (KMG-IV): sequencing the most valuable type-strain genomes for metagenomic binning, comparative biology and taxonomic classification.</title>
        <authorList>
            <person name="Goeker M."/>
        </authorList>
    </citation>
    <scope>NUCLEOTIDE SEQUENCE [LARGE SCALE GENOMIC DNA]</scope>
    <source>
        <strain evidence="2 3">DSM 105482</strain>
    </source>
</reference>
<evidence type="ECO:0000313" key="2">
    <source>
        <dbReference type="EMBL" id="MBM7690667.1"/>
    </source>
</evidence>
<dbReference type="Proteomes" id="UP000823486">
    <property type="component" value="Unassembled WGS sequence"/>
</dbReference>
<keyword evidence="3" id="KW-1185">Reference proteome</keyword>
<feature type="compositionally biased region" description="Basic and acidic residues" evidence="1">
    <location>
        <begin position="184"/>
        <end position="197"/>
    </location>
</feature>
<dbReference type="InterPro" id="IPR014202">
    <property type="entry name" value="Spore_II_R"/>
</dbReference>
<gene>
    <name evidence="2" type="ORF">JOC77_000070</name>
</gene>
<name>A0ABS2QBW9_9BACI</name>
<dbReference type="NCBIfam" id="TIGR02837">
    <property type="entry name" value="spore_II_R"/>
    <property type="match status" value="1"/>
</dbReference>
<comment type="caution">
    <text evidence="2">The sequence shown here is derived from an EMBL/GenBank/DDBJ whole genome shotgun (WGS) entry which is preliminary data.</text>
</comment>
<dbReference type="Pfam" id="PF09551">
    <property type="entry name" value="Spore_II_R"/>
    <property type="match status" value="1"/>
</dbReference>
<protein>
    <submittedName>
        <fullName evidence="2">Stage II sporulation protein R</fullName>
    </submittedName>
</protein>